<organism evidence="1 2">
    <name type="scientific">Favolaschia claudopus</name>
    <dbReference type="NCBI Taxonomy" id="2862362"/>
    <lineage>
        <taxon>Eukaryota</taxon>
        <taxon>Fungi</taxon>
        <taxon>Dikarya</taxon>
        <taxon>Basidiomycota</taxon>
        <taxon>Agaricomycotina</taxon>
        <taxon>Agaricomycetes</taxon>
        <taxon>Agaricomycetidae</taxon>
        <taxon>Agaricales</taxon>
        <taxon>Marasmiineae</taxon>
        <taxon>Mycenaceae</taxon>
        <taxon>Favolaschia</taxon>
    </lineage>
</organism>
<dbReference type="Proteomes" id="UP001362999">
    <property type="component" value="Unassembled WGS sequence"/>
</dbReference>
<gene>
    <name evidence="1" type="ORF">R3P38DRAFT_2794798</name>
</gene>
<evidence type="ECO:0000313" key="2">
    <source>
        <dbReference type="Proteomes" id="UP001362999"/>
    </source>
</evidence>
<accession>A0AAW0A8Q3</accession>
<comment type="caution">
    <text evidence="1">The sequence shown here is derived from an EMBL/GenBank/DDBJ whole genome shotgun (WGS) entry which is preliminary data.</text>
</comment>
<reference evidence="1 2" key="1">
    <citation type="journal article" date="2024" name="J Genomics">
        <title>Draft genome sequencing and assembly of Favolaschia claudopus CIRM-BRFM 2984 isolated from oak limbs.</title>
        <authorList>
            <person name="Navarro D."/>
            <person name="Drula E."/>
            <person name="Chaduli D."/>
            <person name="Cazenave R."/>
            <person name="Ahrendt S."/>
            <person name="Wang J."/>
            <person name="Lipzen A."/>
            <person name="Daum C."/>
            <person name="Barry K."/>
            <person name="Grigoriev I.V."/>
            <person name="Favel A."/>
            <person name="Rosso M.N."/>
            <person name="Martin F."/>
        </authorList>
    </citation>
    <scope>NUCLEOTIDE SEQUENCE [LARGE SCALE GENOMIC DNA]</scope>
    <source>
        <strain evidence="1 2">CIRM-BRFM 2984</strain>
    </source>
</reference>
<protein>
    <submittedName>
        <fullName evidence="1">Uncharacterized protein</fullName>
    </submittedName>
</protein>
<sequence length="182" mass="20944">MFPRLLARTRRLENSYLEQPLHAVPRNMAQIEEFGQDLMNRKGYDHHVNGFLFSTDVHLGVSVPVMFNIATYMPEATFIDLFVEAWVAYAGLSHVVDMGKHFRTVRVHNGKVLPNPYTIFYTPQNVANPKNTSVVTNKGKLFWRGNILVIKHTTDNTPLDIHQDEGYHITTLVRKQLEEVLN</sequence>
<dbReference type="EMBL" id="JAWWNJ010000079">
    <property type="protein sequence ID" value="KAK7002257.1"/>
    <property type="molecule type" value="Genomic_DNA"/>
</dbReference>
<proteinExistence type="predicted"/>
<evidence type="ECO:0000313" key="1">
    <source>
        <dbReference type="EMBL" id="KAK7002257.1"/>
    </source>
</evidence>
<dbReference type="AlphaFoldDB" id="A0AAW0A8Q3"/>
<name>A0AAW0A8Q3_9AGAR</name>
<keyword evidence="2" id="KW-1185">Reference proteome</keyword>